<dbReference type="GO" id="GO:0006631">
    <property type="term" value="P:fatty acid metabolic process"/>
    <property type="evidence" value="ECO:0007669"/>
    <property type="project" value="TreeGrafter"/>
</dbReference>
<comment type="pathway">
    <text evidence="1">Phytoalexin biosynthesis; 3,4',5-trihydroxystilbene biosynthesis; 3,4',5-trihydroxystilbene from trans-4-coumarate: step 1/2.</text>
</comment>
<dbReference type="GO" id="GO:0009698">
    <property type="term" value="P:phenylpropanoid metabolic process"/>
    <property type="evidence" value="ECO:0007669"/>
    <property type="project" value="UniProtKB-KW"/>
</dbReference>
<accession>A0AAW2KUB1</accession>
<organism evidence="5">
    <name type="scientific">Sesamum angustifolium</name>
    <dbReference type="NCBI Taxonomy" id="2727405"/>
    <lineage>
        <taxon>Eukaryota</taxon>
        <taxon>Viridiplantae</taxon>
        <taxon>Streptophyta</taxon>
        <taxon>Embryophyta</taxon>
        <taxon>Tracheophyta</taxon>
        <taxon>Spermatophyta</taxon>
        <taxon>Magnoliopsida</taxon>
        <taxon>eudicotyledons</taxon>
        <taxon>Gunneridae</taxon>
        <taxon>Pentapetalae</taxon>
        <taxon>asterids</taxon>
        <taxon>lamiids</taxon>
        <taxon>Lamiales</taxon>
        <taxon>Pedaliaceae</taxon>
        <taxon>Sesamum</taxon>
    </lineage>
</organism>
<dbReference type="SUPFAM" id="SSF56801">
    <property type="entry name" value="Acetyl-CoA synthetase-like"/>
    <property type="match status" value="1"/>
</dbReference>
<reference evidence="5" key="1">
    <citation type="submission" date="2020-06" db="EMBL/GenBank/DDBJ databases">
        <authorList>
            <person name="Li T."/>
            <person name="Hu X."/>
            <person name="Zhang T."/>
            <person name="Song X."/>
            <person name="Zhang H."/>
            <person name="Dai N."/>
            <person name="Sheng W."/>
            <person name="Hou X."/>
            <person name="Wei L."/>
        </authorList>
    </citation>
    <scope>NUCLEOTIDE SEQUENCE</scope>
    <source>
        <strain evidence="5">G01</strain>
        <tissue evidence="5">Leaf</tissue>
    </source>
</reference>
<reference evidence="5" key="2">
    <citation type="journal article" date="2024" name="Plant">
        <title>Genomic evolution and insights into agronomic trait innovations of Sesamum species.</title>
        <authorList>
            <person name="Miao H."/>
            <person name="Wang L."/>
            <person name="Qu L."/>
            <person name="Liu H."/>
            <person name="Sun Y."/>
            <person name="Le M."/>
            <person name="Wang Q."/>
            <person name="Wei S."/>
            <person name="Zheng Y."/>
            <person name="Lin W."/>
            <person name="Duan Y."/>
            <person name="Cao H."/>
            <person name="Xiong S."/>
            <person name="Wang X."/>
            <person name="Wei L."/>
            <person name="Li C."/>
            <person name="Ma Q."/>
            <person name="Ju M."/>
            <person name="Zhao R."/>
            <person name="Li G."/>
            <person name="Mu C."/>
            <person name="Tian Q."/>
            <person name="Mei H."/>
            <person name="Zhang T."/>
            <person name="Gao T."/>
            <person name="Zhang H."/>
        </authorList>
    </citation>
    <scope>NUCLEOTIDE SEQUENCE</scope>
    <source>
        <strain evidence="5">G01</strain>
    </source>
</reference>
<evidence type="ECO:0000313" key="5">
    <source>
        <dbReference type="EMBL" id="KAL0310505.1"/>
    </source>
</evidence>
<feature type="region of interest" description="Disordered" evidence="3">
    <location>
        <begin position="35"/>
        <end position="56"/>
    </location>
</feature>
<dbReference type="PANTHER" id="PTHR43201:SF32">
    <property type="entry name" value="2-SUCCINYLBENZOATE--COA LIGASE, CHLOROPLASTIC_PEROXISOMAL"/>
    <property type="match status" value="1"/>
</dbReference>
<keyword evidence="5" id="KW-0436">Ligase</keyword>
<dbReference type="GO" id="GO:0031956">
    <property type="term" value="F:medium-chain fatty acid-CoA ligase activity"/>
    <property type="evidence" value="ECO:0007669"/>
    <property type="project" value="TreeGrafter"/>
</dbReference>
<dbReference type="Pfam" id="PF00501">
    <property type="entry name" value="AMP-binding"/>
    <property type="match status" value="1"/>
</dbReference>
<evidence type="ECO:0000256" key="2">
    <source>
        <dbReference type="ARBA" id="ARBA00023051"/>
    </source>
</evidence>
<dbReference type="CDD" id="cd04433">
    <property type="entry name" value="AFD_class_I"/>
    <property type="match status" value="1"/>
</dbReference>
<dbReference type="Gene3D" id="3.40.50.12780">
    <property type="entry name" value="N-terminal domain of ligase-like"/>
    <property type="match status" value="1"/>
</dbReference>
<dbReference type="InterPro" id="IPR000873">
    <property type="entry name" value="AMP-dep_synth/lig_dom"/>
</dbReference>
<dbReference type="AlphaFoldDB" id="A0AAW2KUB1"/>
<evidence type="ECO:0000259" key="4">
    <source>
        <dbReference type="Pfam" id="PF00501"/>
    </source>
</evidence>
<dbReference type="PROSITE" id="PS00455">
    <property type="entry name" value="AMP_BINDING"/>
    <property type="match status" value="1"/>
</dbReference>
<dbReference type="EMBL" id="JACGWK010000016">
    <property type="protein sequence ID" value="KAL0310505.1"/>
    <property type="molecule type" value="Genomic_DNA"/>
</dbReference>
<evidence type="ECO:0000256" key="3">
    <source>
        <dbReference type="SAM" id="MobiDB-lite"/>
    </source>
</evidence>
<proteinExistence type="predicted"/>
<dbReference type="InterPro" id="IPR020845">
    <property type="entry name" value="AMP-binding_CS"/>
</dbReference>
<gene>
    <name evidence="5" type="ORF">Sangu_2345200</name>
</gene>
<sequence length="391" mass="43141">MATYSHAHICQCLGRLATARRALYRYHQWRPPQNRNAIRPRSYGPRPPPSSPRCQARPRRLHFCSQQSLEEAKSAMEVAQPVLLVTDSSRGFWHSKFQIDSVPSLRWHVLMDTPVRGNDKGTVFATELLNEPTGTSVTLDYRWAPEGAAVICFTSGTTGRPKGATISHSAIVVQSLAKIAIVRYDEDDVYLHTAPLCHIGGISSAMAMLMAGGCHVMLPKFDTNLAIEAIREHNVTSLITVPTMMADLITFNRMKKTSETFESVKKILNGGGGLSAELIREATKIFPRATLLSAYGMTEACSSLTFMTLYDPAKDSRFQQPHDVKKSNLSREGGVCVGKPAPHIELRVSAEESLSAGRILMRVPMQCSITGVKVRPSIWIAYMKSGLTLEI</sequence>
<feature type="domain" description="AMP-dependent synthetase/ligase" evidence="4">
    <location>
        <begin position="68"/>
        <end position="352"/>
    </location>
</feature>
<evidence type="ECO:0000256" key="1">
    <source>
        <dbReference type="ARBA" id="ARBA00004930"/>
    </source>
</evidence>
<comment type="caution">
    <text evidence="5">The sequence shown here is derived from an EMBL/GenBank/DDBJ whole genome shotgun (WGS) entry which is preliminary data.</text>
</comment>
<protein>
    <submittedName>
        <fullName evidence="5">2-succinylbenzoate--CoA ligase, chloroplastic/peroxisomal</fullName>
    </submittedName>
</protein>
<dbReference type="InterPro" id="IPR042099">
    <property type="entry name" value="ANL_N_sf"/>
</dbReference>
<keyword evidence="2" id="KW-0587">Phenylpropanoid metabolism</keyword>
<name>A0AAW2KUB1_9LAMI</name>
<dbReference type="PANTHER" id="PTHR43201">
    <property type="entry name" value="ACYL-COA SYNTHETASE"/>
    <property type="match status" value="1"/>
</dbReference>